<dbReference type="Pfam" id="PF09585">
    <property type="entry name" value="Lin0512_fam"/>
    <property type="match status" value="1"/>
</dbReference>
<organism evidence="3 4">
    <name type="scientific">Candidatus Desulfovibrio intestinipullorum</name>
    <dbReference type="NCBI Taxonomy" id="2838536"/>
    <lineage>
        <taxon>Bacteria</taxon>
        <taxon>Pseudomonadati</taxon>
        <taxon>Thermodesulfobacteriota</taxon>
        <taxon>Desulfovibrionia</taxon>
        <taxon>Desulfovibrionales</taxon>
        <taxon>Desulfovibrionaceae</taxon>
        <taxon>Desulfovibrio</taxon>
    </lineage>
</organism>
<keyword evidence="2" id="KW-0342">GTP-binding</keyword>
<keyword evidence="1" id="KW-0547">Nucleotide-binding</keyword>
<sequence>MMKKRFIVEFGSGADLHGADMTKAAARAIKDAVSHACLCGLVEILGRSSFEGILVHADVRVPDPGKVDVEALKAMIPIGEKEIVVEKGGMQVPGLEVACFAPGCSDIVMACAALTVYVDVD</sequence>
<dbReference type="Proteomes" id="UP000886752">
    <property type="component" value="Unassembled WGS sequence"/>
</dbReference>
<dbReference type="GO" id="GO:0005525">
    <property type="term" value="F:GTP binding"/>
    <property type="evidence" value="ECO:0007669"/>
    <property type="project" value="UniProtKB-KW"/>
</dbReference>
<gene>
    <name evidence="3" type="ORF">H9894_10835</name>
</gene>
<reference evidence="3" key="2">
    <citation type="submission" date="2021-04" db="EMBL/GenBank/DDBJ databases">
        <authorList>
            <person name="Gilroy R."/>
        </authorList>
    </citation>
    <scope>NUCLEOTIDE SEQUENCE</scope>
    <source>
        <strain evidence="3">ChiHecec2B26-446</strain>
    </source>
</reference>
<name>A0A9D1PZY9_9BACT</name>
<dbReference type="AlphaFoldDB" id="A0A9D1PZY9"/>
<protein>
    <submittedName>
        <fullName evidence="3">Lin0512 family protein</fullName>
    </submittedName>
</protein>
<evidence type="ECO:0000256" key="1">
    <source>
        <dbReference type="ARBA" id="ARBA00022741"/>
    </source>
</evidence>
<dbReference type="EMBL" id="DXHV01000085">
    <property type="protein sequence ID" value="HIW01663.1"/>
    <property type="molecule type" value="Genomic_DNA"/>
</dbReference>
<dbReference type="InterPro" id="IPR037103">
    <property type="entry name" value="Tubulin/FtsZ-like_C"/>
</dbReference>
<reference evidence="3" key="1">
    <citation type="journal article" date="2021" name="PeerJ">
        <title>Extensive microbial diversity within the chicken gut microbiome revealed by metagenomics and culture.</title>
        <authorList>
            <person name="Gilroy R."/>
            <person name="Ravi A."/>
            <person name="Getino M."/>
            <person name="Pursley I."/>
            <person name="Horton D.L."/>
            <person name="Alikhan N.F."/>
            <person name="Baker D."/>
            <person name="Gharbi K."/>
            <person name="Hall N."/>
            <person name="Watson M."/>
            <person name="Adriaenssens E.M."/>
            <person name="Foster-Nyarko E."/>
            <person name="Jarju S."/>
            <person name="Secka A."/>
            <person name="Antonio M."/>
            <person name="Oren A."/>
            <person name="Chaudhuri R.R."/>
            <person name="La Ragione R."/>
            <person name="Hildebrand F."/>
            <person name="Pallen M.J."/>
        </authorList>
    </citation>
    <scope>NUCLEOTIDE SEQUENCE</scope>
    <source>
        <strain evidence="3">ChiHecec2B26-446</strain>
    </source>
</reference>
<dbReference type="Gene3D" id="3.30.1330.20">
    <property type="entry name" value="Tubulin/FtsZ, C-terminal domain"/>
    <property type="match status" value="1"/>
</dbReference>
<evidence type="ECO:0000313" key="4">
    <source>
        <dbReference type="Proteomes" id="UP000886752"/>
    </source>
</evidence>
<evidence type="ECO:0000256" key="2">
    <source>
        <dbReference type="ARBA" id="ARBA00023134"/>
    </source>
</evidence>
<dbReference type="NCBIfam" id="TIGR02058">
    <property type="entry name" value="lin0512_fam"/>
    <property type="match status" value="1"/>
</dbReference>
<proteinExistence type="predicted"/>
<evidence type="ECO:0000313" key="3">
    <source>
        <dbReference type="EMBL" id="HIW01663.1"/>
    </source>
</evidence>
<accession>A0A9D1PZY9</accession>
<dbReference type="PANTHER" id="PTHR34784:SF1">
    <property type="entry name" value="50S RIBOSOMAL PROTEIN L34"/>
    <property type="match status" value="1"/>
</dbReference>
<dbReference type="InterPro" id="IPR011719">
    <property type="entry name" value="CHP02058"/>
</dbReference>
<dbReference type="PANTHER" id="PTHR34784">
    <property type="entry name" value="50S RIBOSOMAL PROTEIN L34"/>
    <property type="match status" value="1"/>
</dbReference>
<comment type="caution">
    <text evidence="3">The sequence shown here is derived from an EMBL/GenBank/DDBJ whole genome shotgun (WGS) entry which is preliminary data.</text>
</comment>